<dbReference type="PANTHER" id="PTHR42909:SF1">
    <property type="entry name" value="CARBOHYDRATE KINASE PFKB DOMAIN-CONTAINING PROTEIN"/>
    <property type="match status" value="1"/>
</dbReference>
<dbReference type="Pfam" id="PF04227">
    <property type="entry name" value="Indigoidine_A"/>
    <property type="match status" value="1"/>
</dbReference>
<dbReference type="FunCoup" id="A0A6J2YG19">
    <property type="interactions" value="42"/>
</dbReference>
<keyword evidence="6" id="KW-1185">Reference proteome</keyword>
<gene>
    <name evidence="7" type="primary">LOC115887075</name>
</gene>
<dbReference type="Gene3D" id="3.40.1790.10">
    <property type="entry name" value="Indigoidine synthase domain"/>
    <property type="match status" value="1"/>
</dbReference>
<reference evidence="7" key="1">
    <citation type="submission" date="2025-08" db="UniProtKB">
        <authorList>
            <consortium name="RefSeq"/>
        </authorList>
    </citation>
    <scope>IDENTIFICATION</scope>
    <source>
        <tissue evidence="7">Gonads</tissue>
    </source>
</reference>
<dbReference type="OrthoDB" id="198885at2759"/>
<evidence type="ECO:0000256" key="5">
    <source>
        <dbReference type="ARBA" id="ARBA00023295"/>
    </source>
</evidence>
<protein>
    <submittedName>
        <fullName evidence="7">Uncharacterized protein LOC115887075</fullName>
    </submittedName>
</protein>
<dbReference type="GO" id="GO:0004730">
    <property type="term" value="F:pseudouridylate synthase activity"/>
    <property type="evidence" value="ECO:0007669"/>
    <property type="project" value="InterPro"/>
</dbReference>
<evidence type="ECO:0000256" key="2">
    <source>
        <dbReference type="ARBA" id="ARBA00022801"/>
    </source>
</evidence>
<name>A0A6J2YG19_SITOR</name>
<evidence type="ECO:0000256" key="3">
    <source>
        <dbReference type="ARBA" id="ARBA00023211"/>
    </source>
</evidence>
<dbReference type="AlphaFoldDB" id="A0A6J2YG19"/>
<dbReference type="InterPro" id="IPR022830">
    <property type="entry name" value="Indigdn_synthA-like"/>
</dbReference>
<dbReference type="Proteomes" id="UP000504635">
    <property type="component" value="Unplaced"/>
</dbReference>
<evidence type="ECO:0000313" key="7">
    <source>
        <dbReference type="RefSeq" id="XP_030762256.1"/>
    </source>
</evidence>
<dbReference type="PANTHER" id="PTHR42909">
    <property type="entry name" value="ZGC:136858"/>
    <property type="match status" value="1"/>
</dbReference>
<keyword evidence="4" id="KW-0456">Lyase</keyword>
<organism evidence="6 7">
    <name type="scientific">Sitophilus oryzae</name>
    <name type="common">Rice weevil</name>
    <name type="synonym">Curculio oryzae</name>
    <dbReference type="NCBI Taxonomy" id="7048"/>
    <lineage>
        <taxon>Eukaryota</taxon>
        <taxon>Metazoa</taxon>
        <taxon>Ecdysozoa</taxon>
        <taxon>Arthropoda</taxon>
        <taxon>Hexapoda</taxon>
        <taxon>Insecta</taxon>
        <taxon>Pterygota</taxon>
        <taxon>Neoptera</taxon>
        <taxon>Endopterygota</taxon>
        <taxon>Coleoptera</taxon>
        <taxon>Polyphaga</taxon>
        <taxon>Cucujiformia</taxon>
        <taxon>Curculionidae</taxon>
        <taxon>Dryophthorinae</taxon>
        <taxon>Sitophilus</taxon>
    </lineage>
</organism>
<dbReference type="GeneID" id="115887075"/>
<sequence>MHRCSYFSFLRLAVREYSTKFDKTILQISDEVNSALAESKPIVALESTIITHGMPFPDNIRCALEVENIVRSQGAVPATIALLNGKIKVGMTKAEIEYLGDTQTSKPIKTSRRDFPYLLSMKRNGGTTVSGTIIVSNLVGISVFATGGIGGVHRGAEKSFDISADLTELGRSNVAVVSSGVKSILDIPKTLEYMETQGIFVATLGTNRDFPAFYSQSSGCIAPYFINDARSAAKVIKSHQDIALQSGILFAVPVPKEYAIDYEVIDNAIEKALDKAKERGIEGKNITPFLLSEIAMITSGNSLTTNIALIKNNAKVASNIAVELEKLKRDNRNIEMKEDDSGEILPAQPVIIGGCNLDCVAHLEASEIKDGSAP</sequence>
<dbReference type="SUPFAM" id="SSF110581">
    <property type="entry name" value="Indigoidine synthase A-like"/>
    <property type="match status" value="1"/>
</dbReference>
<dbReference type="KEGG" id="soy:115887075"/>
<dbReference type="RefSeq" id="XP_030762256.1">
    <property type="nucleotide sequence ID" value="XM_030906396.1"/>
</dbReference>
<keyword evidence="3" id="KW-0464">Manganese</keyword>
<dbReference type="HAMAP" id="MF_01876">
    <property type="entry name" value="PsiMP_glycosidase"/>
    <property type="match status" value="1"/>
</dbReference>
<dbReference type="GO" id="GO:0046872">
    <property type="term" value="F:metal ion binding"/>
    <property type="evidence" value="ECO:0007669"/>
    <property type="project" value="UniProtKB-KW"/>
</dbReference>
<keyword evidence="5" id="KW-0326">Glycosidase</keyword>
<dbReference type="InterPro" id="IPR007342">
    <property type="entry name" value="PsuG"/>
</dbReference>
<accession>A0A6J2YG19</accession>
<proteinExistence type="inferred from homology"/>
<dbReference type="GO" id="GO:0005737">
    <property type="term" value="C:cytoplasm"/>
    <property type="evidence" value="ECO:0007669"/>
    <property type="project" value="TreeGrafter"/>
</dbReference>
<evidence type="ECO:0000256" key="4">
    <source>
        <dbReference type="ARBA" id="ARBA00023239"/>
    </source>
</evidence>
<keyword evidence="1" id="KW-0479">Metal-binding</keyword>
<keyword evidence="2" id="KW-0378">Hydrolase</keyword>
<dbReference type="GO" id="GO:0016798">
    <property type="term" value="F:hydrolase activity, acting on glycosyl bonds"/>
    <property type="evidence" value="ECO:0007669"/>
    <property type="project" value="UniProtKB-KW"/>
</dbReference>
<evidence type="ECO:0000256" key="1">
    <source>
        <dbReference type="ARBA" id="ARBA00022723"/>
    </source>
</evidence>
<evidence type="ECO:0000313" key="6">
    <source>
        <dbReference type="Proteomes" id="UP000504635"/>
    </source>
</evidence>
<dbReference type="InParanoid" id="A0A6J2YG19"/>